<evidence type="ECO:0000313" key="1">
    <source>
        <dbReference type="EMBL" id="WEF50826.1"/>
    </source>
</evidence>
<proteinExistence type="predicted"/>
<evidence type="ECO:0000313" key="2">
    <source>
        <dbReference type="Proteomes" id="UP001213907"/>
    </source>
</evidence>
<keyword evidence="2" id="KW-1185">Reference proteome</keyword>
<protein>
    <recommendedName>
        <fullName evidence="3">Lipoprotein</fullName>
    </recommendedName>
</protein>
<name>A0ABY8BPC2_AFICR</name>
<reference evidence="1 2" key="1">
    <citation type="submission" date="2022-11" db="EMBL/GenBank/DDBJ databases">
        <authorList>
            <person name="Siebert D."/>
            <person name="Busche T."/>
            <person name="Saydam E."/>
            <person name="Kalinowski J."/>
            <person name="Ruckert C."/>
            <person name="Blombach B."/>
        </authorList>
    </citation>
    <scope>NUCLEOTIDE SEQUENCE [LARGE SCALE GENOMIC DNA]</scope>
    <source>
        <strain evidence="1 2">DSM 1083</strain>
    </source>
</reference>
<dbReference type="PROSITE" id="PS51257">
    <property type="entry name" value="PROKAR_LIPOPROTEIN"/>
    <property type="match status" value="1"/>
</dbReference>
<evidence type="ECO:0008006" key="3">
    <source>
        <dbReference type="Google" id="ProtNLM"/>
    </source>
</evidence>
<organism evidence="1 2">
    <name type="scientific">Afipia carboxydohydrogena</name>
    <name type="common">Pseudomonas carboxydohydrogena</name>
    <dbReference type="NCBI Taxonomy" id="290"/>
    <lineage>
        <taxon>Bacteria</taxon>
        <taxon>Pseudomonadati</taxon>
        <taxon>Pseudomonadota</taxon>
        <taxon>Alphaproteobacteria</taxon>
        <taxon>Hyphomicrobiales</taxon>
        <taxon>Nitrobacteraceae</taxon>
        <taxon>Afipia</taxon>
    </lineage>
</organism>
<sequence length="157" mass="16189">MRTILLVGMGLLVAGCNQTTQGPGPVASASGTAATGSEALPPIYEPLVDMHRVNPEKYRRDLAECRQQAAPQEAAARKARDQQTAGTALAVAGAAASFIPVSTFRQAHTLANATSAAQSAGGTIAEGGAITAEQATADYALVVNTCLTHKRYRLLRG</sequence>
<dbReference type="Proteomes" id="UP001213907">
    <property type="component" value="Chromosome"/>
</dbReference>
<dbReference type="EMBL" id="CP113162">
    <property type="protein sequence ID" value="WEF50826.1"/>
    <property type="molecule type" value="Genomic_DNA"/>
</dbReference>
<dbReference type="RefSeq" id="WP_275246450.1">
    <property type="nucleotide sequence ID" value="NZ_BAABDX010000001.1"/>
</dbReference>
<accession>A0ABY8BPC2</accession>
<gene>
    <name evidence="1" type="ORF">AFIC_002378</name>
</gene>